<proteinExistence type="inferred from homology"/>
<dbReference type="PATRIC" id="fig|1423754.3.peg.1724"/>
<evidence type="ECO:0000259" key="8">
    <source>
        <dbReference type="Pfam" id="PF01385"/>
    </source>
</evidence>
<dbReference type="NCBIfam" id="TIGR01766">
    <property type="entry name" value="IS200/IS605 family accessory protein TnpB-like domain"/>
    <property type="match status" value="1"/>
</dbReference>
<evidence type="ECO:0000313" key="12">
    <source>
        <dbReference type="Proteomes" id="UP000051223"/>
    </source>
</evidence>
<evidence type="ECO:0000256" key="5">
    <source>
        <dbReference type="ARBA" id="ARBA00022833"/>
    </source>
</evidence>
<dbReference type="InterPro" id="IPR021027">
    <property type="entry name" value="Transposase_put_HTH"/>
</dbReference>
<keyword evidence="5" id="KW-0862">Zinc</keyword>
<feature type="domain" description="Transposase putative helix-turn-helix" evidence="10">
    <location>
        <begin position="1"/>
        <end position="45"/>
    </location>
</feature>
<dbReference type="Pfam" id="PF07282">
    <property type="entry name" value="Cas12f1-like_TNB"/>
    <property type="match status" value="1"/>
</dbReference>
<name>A0A0R1YFH9_9LACO</name>
<comment type="caution">
    <text evidence="11">The sequence shown here is derived from an EMBL/GenBank/DDBJ whole genome shotgun (WGS) entry which is preliminary data.</text>
</comment>
<dbReference type="EMBL" id="AZGI01000005">
    <property type="protein sequence ID" value="KRM41034.1"/>
    <property type="molecule type" value="Genomic_DNA"/>
</dbReference>
<comment type="similarity">
    <text evidence="1">In the C-terminal section; belongs to the transposase 35 family.</text>
</comment>
<feature type="domain" description="Probable transposase IS891/IS1136/IS1341" evidence="8">
    <location>
        <begin position="168"/>
        <end position="300"/>
    </location>
</feature>
<keyword evidence="7" id="KW-0233">DNA recombination</keyword>
<gene>
    <name evidence="11" type="ORF">FC39_GL001678</name>
</gene>
<dbReference type="InterPro" id="IPR010095">
    <property type="entry name" value="Cas12f1-like_TNB"/>
</dbReference>
<evidence type="ECO:0000256" key="6">
    <source>
        <dbReference type="ARBA" id="ARBA00023125"/>
    </source>
</evidence>
<keyword evidence="12" id="KW-1185">Reference proteome</keyword>
<evidence type="ECO:0000256" key="4">
    <source>
        <dbReference type="ARBA" id="ARBA00022723"/>
    </source>
</evidence>
<evidence type="ECO:0000256" key="1">
    <source>
        <dbReference type="ARBA" id="ARBA00008761"/>
    </source>
</evidence>
<dbReference type="Pfam" id="PF12323">
    <property type="entry name" value="HTH_OrfB_IS605"/>
    <property type="match status" value="1"/>
</dbReference>
<dbReference type="eggNOG" id="COG0675">
    <property type="taxonomic scope" value="Bacteria"/>
</dbReference>
<dbReference type="GO" id="GO:0003677">
    <property type="term" value="F:DNA binding"/>
    <property type="evidence" value="ECO:0007669"/>
    <property type="project" value="UniProtKB-KW"/>
</dbReference>
<keyword evidence="6" id="KW-0238">DNA-binding</keyword>
<protein>
    <submittedName>
        <fullName evidence="11">Transposase</fullName>
    </submittedName>
</protein>
<dbReference type="GO" id="GO:0006310">
    <property type="term" value="P:DNA recombination"/>
    <property type="evidence" value="ECO:0007669"/>
    <property type="project" value="UniProtKB-KW"/>
</dbReference>
<evidence type="ECO:0000256" key="2">
    <source>
        <dbReference type="ARBA" id="ARBA00011044"/>
    </source>
</evidence>
<dbReference type="AlphaFoldDB" id="A0A0R1YFH9"/>
<organism evidence="11 12">
    <name type="scientific">Lactobacillus hamsteri DSM 5661 = JCM 6256</name>
    <dbReference type="NCBI Taxonomy" id="1423754"/>
    <lineage>
        <taxon>Bacteria</taxon>
        <taxon>Bacillati</taxon>
        <taxon>Bacillota</taxon>
        <taxon>Bacilli</taxon>
        <taxon>Lactobacillales</taxon>
        <taxon>Lactobacillaceae</taxon>
        <taxon>Lactobacillus</taxon>
    </lineage>
</organism>
<feature type="domain" description="Cas12f1-like TNB" evidence="9">
    <location>
        <begin position="312"/>
        <end position="378"/>
    </location>
</feature>
<accession>A0A0R1YFH9</accession>
<evidence type="ECO:0000256" key="3">
    <source>
        <dbReference type="ARBA" id="ARBA00022578"/>
    </source>
</evidence>
<evidence type="ECO:0000259" key="9">
    <source>
        <dbReference type="Pfam" id="PF07282"/>
    </source>
</evidence>
<dbReference type="Proteomes" id="UP000051223">
    <property type="component" value="Unassembled WGS sequence"/>
</dbReference>
<dbReference type="GO" id="GO:0046872">
    <property type="term" value="F:metal ion binding"/>
    <property type="evidence" value="ECO:0007669"/>
    <property type="project" value="UniProtKB-KW"/>
</dbReference>
<dbReference type="STRING" id="1423754.FC39_GL001678"/>
<keyword evidence="4" id="KW-0479">Metal-binding</keyword>
<dbReference type="PANTHER" id="PTHR30405:SF25">
    <property type="entry name" value="RNA-GUIDED DNA ENDONUCLEASE INSQ-RELATED"/>
    <property type="match status" value="1"/>
</dbReference>
<dbReference type="InterPro" id="IPR001959">
    <property type="entry name" value="Transposase"/>
</dbReference>
<dbReference type="InterPro" id="IPR051399">
    <property type="entry name" value="RNA-guided_DNA_endo/Transpos"/>
</dbReference>
<comment type="similarity">
    <text evidence="2">In the N-terminal section; belongs to the transposase 2 family.</text>
</comment>
<evidence type="ECO:0000313" key="11">
    <source>
        <dbReference type="EMBL" id="KRM41034.1"/>
    </source>
</evidence>
<keyword evidence="3" id="KW-0815">Transposition</keyword>
<dbReference type="GO" id="GO:0032196">
    <property type="term" value="P:transposition"/>
    <property type="evidence" value="ECO:0007669"/>
    <property type="project" value="UniProtKB-KW"/>
</dbReference>
<evidence type="ECO:0000256" key="7">
    <source>
        <dbReference type="ARBA" id="ARBA00023172"/>
    </source>
</evidence>
<dbReference type="Pfam" id="PF01385">
    <property type="entry name" value="OrfB_IS605"/>
    <property type="match status" value="1"/>
</dbReference>
<dbReference type="PANTHER" id="PTHR30405">
    <property type="entry name" value="TRANSPOSASE"/>
    <property type="match status" value="1"/>
</dbReference>
<reference evidence="11 12" key="1">
    <citation type="journal article" date="2015" name="Genome Announc.">
        <title>Expanding the biotechnology potential of lactobacilli through comparative genomics of 213 strains and associated genera.</title>
        <authorList>
            <person name="Sun Z."/>
            <person name="Harris H.M."/>
            <person name="McCann A."/>
            <person name="Guo C."/>
            <person name="Argimon S."/>
            <person name="Zhang W."/>
            <person name="Yang X."/>
            <person name="Jeffery I.B."/>
            <person name="Cooney J.C."/>
            <person name="Kagawa T.F."/>
            <person name="Liu W."/>
            <person name="Song Y."/>
            <person name="Salvetti E."/>
            <person name="Wrobel A."/>
            <person name="Rasinkangas P."/>
            <person name="Parkhill J."/>
            <person name="Rea M.C."/>
            <person name="O'Sullivan O."/>
            <person name="Ritari J."/>
            <person name="Douillard F.P."/>
            <person name="Paul Ross R."/>
            <person name="Yang R."/>
            <person name="Briner A.E."/>
            <person name="Felis G.E."/>
            <person name="de Vos W.M."/>
            <person name="Barrangou R."/>
            <person name="Klaenhammer T.R."/>
            <person name="Caufield P.W."/>
            <person name="Cui Y."/>
            <person name="Zhang H."/>
            <person name="O'Toole P.W."/>
        </authorList>
    </citation>
    <scope>NUCLEOTIDE SEQUENCE [LARGE SCALE GENOMIC DNA]</scope>
    <source>
        <strain evidence="11 12">DSM 5661</strain>
    </source>
</reference>
<dbReference type="NCBIfam" id="NF040570">
    <property type="entry name" value="guided_TnpB"/>
    <property type="match status" value="1"/>
</dbReference>
<evidence type="ECO:0000259" key="10">
    <source>
        <dbReference type="Pfam" id="PF12323"/>
    </source>
</evidence>
<sequence>MLKGIKLRLYPNKNQQDQLEQMFGNDRFVWNQMLAMMNERYQNNKDLPFLGKFKLNYLLKPLKKEYPFLKNSDSSSLQLVNEFLTQSWKNFFQDKSGRIGKPRFHSRKYLKKSYTGKSIIKIAGKRYLKIPKLGYIKTSKTGVLKNIKIKRYTVVLETTGKYYLFLQAEAPEPQKPCLTGKEIGIDVGVADLAILSNGLKYPSFDGSYFEKKAKAWQRKYSRRRHLAKLLVLQDKNRKVLCPRSLESFANWQKAQRMKAVYQAKAANQRKDYLHKLTTHLVKQYDVIVIEDLKTKNLLQNHHLAKAISNASWRTFRQMLEYKCRWYGKRLIAVDPKNTSRICSECGYNSGAKPLEIREWICPKCQTRHDRDINAAVNILHKAKPNGQGLAMVNS</sequence>